<dbReference type="AlphaFoldDB" id="A0A0K1IZC1"/>
<evidence type="ECO:0000313" key="2">
    <source>
        <dbReference type="EMBL" id="AKU09663.1"/>
    </source>
</evidence>
<evidence type="ECO:0000259" key="1">
    <source>
        <dbReference type="Pfam" id="PF18545"/>
    </source>
</evidence>
<reference evidence="4" key="1">
    <citation type="journal article" date="2015" name="J. Biotechnol.">
        <title>Complete genome sequence of Haloferax gibbonsii strain ARA6, a potential producer of polyhydroxyalkanoates and halocins isolated from Araruama, Rio de Janeiro, Brasil.</title>
        <authorList>
            <person name="Pinto L.H."/>
            <person name="D'Alincourt Carvalho-Assef A.P."/>
            <person name="Vieira R.P."/>
            <person name="Clementino M.M."/>
            <person name="Albano R.M."/>
        </authorList>
    </citation>
    <scope>NUCLEOTIDE SEQUENCE [LARGE SCALE GENOMIC DNA]</scope>
    <source>
        <strain evidence="4">ARA6</strain>
        <plasmid evidence="4">Plasmid pHG2</plasmid>
    </source>
</reference>
<dbReference type="InterPro" id="IPR040624">
    <property type="entry name" value="HalOD1"/>
</dbReference>
<reference evidence="2" key="2">
    <citation type="submission" date="2015-06" db="EMBL/GenBank/DDBJ databases">
        <authorList>
            <person name="Hoefler B.C."/>
            <person name="Straight P.D."/>
        </authorList>
    </citation>
    <scope>NUCLEOTIDE SEQUENCE [LARGE SCALE GENOMIC DNA]</scope>
    <source>
        <strain evidence="2">ARA6</strain>
        <plasmid evidence="2">pHG2</plasmid>
    </source>
</reference>
<keyword evidence="2" id="KW-0614">Plasmid</keyword>
<organism evidence="2 4">
    <name type="scientific">Haloferax gibbonsii</name>
    <dbReference type="NCBI Taxonomy" id="35746"/>
    <lineage>
        <taxon>Archaea</taxon>
        <taxon>Methanobacteriati</taxon>
        <taxon>Methanobacteriota</taxon>
        <taxon>Stenosarchaea group</taxon>
        <taxon>Halobacteria</taxon>
        <taxon>Halobacteriales</taxon>
        <taxon>Haloferacaceae</taxon>
        <taxon>Haloferax</taxon>
    </lineage>
</organism>
<evidence type="ECO:0000313" key="4">
    <source>
        <dbReference type="Proteomes" id="UP000066124"/>
    </source>
</evidence>
<reference evidence="3" key="3">
    <citation type="journal article" date="2021" name="Front. Microbiol.">
        <title>Cellular and Genomic Properties of Haloferax gibbonsii LR2-5, the Host of Euryarchaeal Virus HFTV1.</title>
        <authorList>
            <person name="Tittes C."/>
            <person name="Schwarzer S."/>
            <person name="Pfeiffer F."/>
            <person name="Dyall-Smith M."/>
            <person name="Rodriguez-Franco M."/>
            <person name="Oksanen H.M."/>
            <person name="Quax T.E.F."/>
        </authorList>
    </citation>
    <scope>NUCLEOTIDE SEQUENCE</scope>
    <source>
        <strain evidence="3">LR2-5</strain>
        <plasmid evidence="3 5">pHGLR2</plasmid>
    </source>
</reference>
<dbReference type="EMBL" id="CP063207">
    <property type="protein sequence ID" value="QOS14038.1"/>
    <property type="molecule type" value="Genomic_DNA"/>
</dbReference>
<proteinExistence type="predicted"/>
<dbReference type="RefSeq" id="WP_004978141.1">
    <property type="nucleotide sequence ID" value="NZ_CP011949.1"/>
</dbReference>
<dbReference type="EMBL" id="CP011949">
    <property type="protein sequence ID" value="AKU09663.1"/>
    <property type="molecule type" value="Genomic_DNA"/>
</dbReference>
<geneLocation type="plasmid" evidence="2 4">
    <name>pHG2</name>
</geneLocation>
<dbReference type="PATRIC" id="fig|35746.4.peg.3899"/>
<protein>
    <recommendedName>
        <fullName evidence="1">Halobacterial output domain-containing protein</fullName>
    </recommendedName>
</protein>
<dbReference type="GeneID" id="59461556"/>
<accession>A0A0K1IZC1</accession>
<name>A0A0K1IZC1_HALGI</name>
<geneLocation type="plasmid" evidence="3 5">
    <name>pHGLR2</name>
</geneLocation>
<gene>
    <name evidence="2" type="ORF">ABY42_17815</name>
    <name evidence="3" type="ORF">HfgLR_24265</name>
</gene>
<dbReference type="Proteomes" id="UP000663064">
    <property type="component" value="Plasmid pHGLR2"/>
</dbReference>
<feature type="domain" description="Halobacterial output" evidence="1">
    <location>
        <begin position="29"/>
        <end position="96"/>
    </location>
</feature>
<dbReference type="Pfam" id="PF18545">
    <property type="entry name" value="HalOD1"/>
    <property type="match status" value="1"/>
</dbReference>
<sequence>MMAQTNDWKDSRVTYDEATGSYRVDRDSSELLSTNVVLSIAAIEGVRPTQLPPLAQTIDPDALETVFGRSEDALLSFSYAGYRVTLDALGSIEVVPIGDAQPLQ</sequence>
<dbReference type="KEGG" id="hgi:ABY42_17815"/>
<evidence type="ECO:0000313" key="5">
    <source>
        <dbReference type="Proteomes" id="UP000663064"/>
    </source>
</evidence>
<evidence type="ECO:0000313" key="3">
    <source>
        <dbReference type="EMBL" id="QOS14038.1"/>
    </source>
</evidence>
<dbReference type="Proteomes" id="UP000066124">
    <property type="component" value="Plasmid pHG2"/>
</dbReference>